<dbReference type="InterPro" id="IPR035940">
    <property type="entry name" value="CAP_sf"/>
</dbReference>
<protein>
    <submittedName>
        <fullName evidence="2">CAP domain-containing protein</fullName>
    </submittedName>
</protein>
<proteinExistence type="predicted"/>
<keyword evidence="3" id="KW-1185">Reference proteome</keyword>
<accession>A0A9X1SZP5</accession>
<reference evidence="2" key="1">
    <citation type="submission" date="2021-12" db="EMBL/GenBank/DDBJ databases">
        <authorList>
            <person name="Li Y."/>
        </authorList>
    </citation>
    <scope>NUCLEOTIDE SEQUENCE</scope>
    <source>
        <strain evidence="2">DKSPLA3</strain>
    </source>
</reference>
<feature type="domain" description="SCP" evidence="1">
    <location>
        <begin position="47"/>
        <end position="160"/>
    </location>
</feature>
<comment type="caution">
    <text evidence="2">The sequence shown here is derived from an EMBL/GenBank/DDBJ whole genome shotgun (WGS) entry which is preliminary data.</text>
</comment>
<dbReference type="SUPFAM" id="SSF55797">
    <property type="entry name" value="PR-1-like"/>
    <property type="match status" value="1"/>
</dbReference>
<dbReference type="AlphaFoldDB" id="A0A9X1SZP5"/>
<dbReference type="RefSeq" id="WP_231812674.1">
    <property type="nucleotide sequence ID" value="NZ_JAJOZR010000003.1"/>
</dbReference>
<name>A0A9X1SZP5_9HYPH</name>
<dbReference type="Pfam" id="PF00188">
    <property type="entry name" value="CAP"/>
    <property type="match status" value="1"/>
</dbReference>
<sequence>MLASSAQNRRTFLKAAAALPLAGLAGCNTTAVLAPPGDGSDQTEATLGLINGLRKERGLGPLSRDPAAASAALSQAGRMAKAGKMAHLIGITDSFGGRMKSQSVALPAAENIAVGQADAQKAYLAWLNSPKHLENMLGPGYSGLGVAVMRNPASGNRPYWAMVLSSGT</sequence>
<dbReference type="InterPro" id="IPR006311">
    <property type="entry name" value="TAT_signal"/>
</dbReference>
<dbReference type="Proteomes" id="UP001139089">
    <property type="component" value="Unassembled WGS sequence"/>
</dbReference>
<dbReference type="InterPro" id="IPR014044">
    <property type="entry name" value="CAP_dom"/>
</dbReference>
<dbReference type="PROSITE" id="PS51318">
    <property type="entry name" value="TAT"/>
    <property type="match status" value="1"/>
</dbReference>
<dbReference type="EMBL" id="JAJOZR010000003">
    <property type="protein sequence ID" value="MCD7108552.1"/>
    <property type="molecule type" value="Genomic_DNA"/>
</dbReference>
<dbReference type="PANTHER" id="PTHR31157:SF1">
    <property type="entry name" value="SCP DOMAIN-CONTAINING PROTEIN"/>
    <property type="match status" value="1"/>
</dbReference>
<organism evidence="2 3">
    <name type="scientific">Rhizobium quercicola</name>
    <dbReference type="NCBI Taxonomy" id="2901226"/>
    <lineage>
        <taxon>Bacteria</taxon>
        <taxon>Pseudomonadati</taxon>
        <taxon>Pseudomonadota</taxon>
        <taxon>Alphaproteobacteria</taxon>
        <taxon>Hyphomicrobiales</taxon>
        <taxon>Rhizobiaceae</taxon>
        <taxon>Rhizobium/Agrobacterium group</taxon>
        <taxon>Rhizobium</taxon>
    </lineage>
</organism>
<evidence type="ECO:0000313" key="2">
    <source>
        <dbReference type="EMBL" id="MCD7108552.1"/>
    </source>
</evidence>
<evidence type="ECO:0000259" key="1">
    <source>
        <dbReference type="Pfam" id="PF00188"/>
    </source>
</evidence>
<evidence type="ECO:0000313" key="3">
    <source>
        <dbReference type="Proteomes" id="UP001139089"/>
    </source>
</evidence>
<dbReference type="PANTHER" id="PTHR31157">
    <property type="entry name" value="SCP DOMAIN-CONTAINING PROTEIN"/>
    <property type="match status" value="1"/>
</dbReference>
<dbReference type="CDD" id="cd05379">
    <property type="entry name" value="CAP_bacterial"/>
    <property type="match status" value="1"/>
</dbReference>
<dbReference type="Gene3D" id="3.40.33.10">
    <property type="entry name" value="CAP"/>
    <property type="match status" value="1"/>
</dbReference>
<dbReference type="InterPro" id="IPR019546">
    <property type="entry name" value="TAT_signal_bac_arc"/>
</dbReference>
<gene>
    <name evidence="2" type="ORF">LRX75_05790</name>
</gene>
<dbReference type="NCBIfam" id="TIGR01409">
    <property type="entry name" value="TAT_signal_seq"/>
    <property type="match status" value="1"/>
</dbReference>